<protein>
    <recommendedName>
        <fullName evidence="2">DNA-3-methyladenine glycosylase II</fullName>
        <ecNumber evidence="2">3.2.2.21</ecNumber>
    </recommendedName>
</protein>
<name>A0ABS9SGV9_9BACT</name>
<reference evidence="6 7" key="1">
    <citation type="submission" date="2022-02" db="EMBL/GenBank/DDBJ databases">
        <authorList>
            <person name="Min J."/>
        </authorList>
    </citation>
    <scope>NUCLEOTIDE SEQUENCE [LARGE SCALE GENOMIC DNA]</scope>
    <source>
        <strain evidence="6 7">GR10-1</strain>
    </source>
</reference>
<organism evidence="6 7">
    <name type="scientific">Niabella ginsengisoli</name>
    <dbReference type="NCBI Taxonomy" id="522298"/>
    <lineage>
        <taxon>Bacteria</taxon>
        <taxon>Pseudomonadati</taxon>
        <taxon>Bacteroidota</taxon>
        <taxon>Chitinophagia</taxon>
        <taxon>Chitinophagales</taxon>
        <taxon>Chitinophagaceae</taxon>
        <taxon>Niabella</taxon>
    </lineage>
</organism>
<dbReference type="SMART" id="SM00478">
    <property type="entry name" value="ENDO3c"/>
    <property type="match status" value="1"/>
</dbReference>
<dbReference type="InterPro" id="IPR011257">
    <property type="entry name" value="DNA_glycosylase"/>
</dbReference>
<dbReference type="Pfam" id="PF00730">
    <property type="entry name" value="HhH-GPD"/>
    <property type="match status" value="1"/>
</dbReference>
<dbReference type="RefSeq" id="WP_240826989.1">
    <property type="nucleotide sequence ID" value="NZ_JAKWBL010000001.1"/>
</dbReference>
<evidence type="ECO:0000256" key="4">
    <source>
        <dbReference type="ARBA" id="ARBA00023204"/>
    </source>
</evidence>
<evidence type="ECO:0000256" key="1">
    <source>
        <dbReference type="ARBA" id="ARBA00000086"/>
    </source>
</evidence>
<dbReference type="PANTHER" id="PTHR43003">
    <property type="entry name" value="DNA-3-METHYLADENINE GLYCOSYLASE"/>
    <property type="match status" value="1"/>
</dbReference>
<dbReference type="EMBL" id="JAKWBL010000001">
    <property type="protein sequence ID" value="MCH5597612.1"/>
    <property type="molecule type" value="Genomic_DNA"/>
</dbReference>
<sequence length="203" mass="23559">MPYRKHLNKDKILKAVIKQQESHTLEVRKNMCLHICASIMSQQLSTKVAAVIYARFLNLFKSKNPKPAVILDVSHEQLRSIGLSNSKAVYIKNVCQFFIEHKLTDAKLYKLSNEELIELLTQIKGVGKWTVEMILMFALGREDVFSTGDFGIQKAMIQLYHIQYTNQKDLIEQMIAISNKWSPYRSYACKHLWRYLDVPLIPV</sequence>
<keyword evidence="4" id="KW-0234">DNA repair</keyword>
<dbReference type="EC" id="3.2.2.21" evidence="2"/>
<dbReference type="InterPro" id="IPR051912">
    <property type="entry name" value="Alkylbase_DNA_Glycosylase/TA"/>
</dbReference>
<evidence type="ECO:0000313" key="6">
    <source>
        <dbReference type="EMBL" id="MCH5597612.1"/>
    </source>
</evidence>
<proteinExistence type="predicted"/>
<evidence type="ECO:0000259" key="5">
    <source>
        <dbReference type="SMART" id="SM00478"/>
    </source>
</evidence>
<dbReference type="PANTHER" id="PTHR43003:SF5">
    <property type="entry name" value="DNA-3-METHYLADENINE GLYCOSYLASE"/>
    <property type="match status" value="1"/>
</dbReference>
<dbReference type="Gene3D" id="1.10.1670.40">
    <property type="match status" value="1"/>
</dbReference>
<feature type="domain" description="HhH-GPD" evidence="5">
    <location>
        <begin position="40"/>
        <end position="197"/>
    </location>
</feature>
<comment type="caution">
    <text evidence="6">The sequence shown here is derived from an EMBL/GenBank/DDBJ whole genome shotgun (WGS) entry which is preliminary data.</text>
</comment>
<dbReference type="SUPFAM" id="SSF48150">
    <property type="entry name" value="DNA-glycosylase"/>
    <property type="match status" value="1"/>
</dbReference>
<evidence type="ECO:0000256" key="3">
    <source>
        <dbReference type="ARBA" id="ARBA00022763"/>
    </source>
</evidence>
<evidence type="ECO:0000256" key="2">
    <source>
        <dbReference type="ARBA" id="ARBA00012000"/>
    </source>
</evidence>
<comment type="catalytic activity">
    <reaction evidence="1">
        <text>Hydrolysis of alkylated DNA, releasing 3-methyladenine, 3-methylguanine, 7-methylguanine and 7-methyladenine.</text>
        <dbReference type="EC" id="3.2.2.21"/>
    </reaction>
</comment>
<dbReference type="Proteomes" id="UP001202248">
    <property type="component" value="Unassembled WGS sequence"/>
</dbReference>
<evidence type="ECO:0000313" key="7">
    <source>
        <dbReference type="Proteomes" id="UP001202248"/>
    </source>
</evidence>
<keyword evidence="7" id="KW-1185">Reference proteome</keyword>
<keyword evidence="3" id="KW-0227">DNA damage</keyword>
<dbReference type="InterPro" id="IPR003265">
    <property type="entry name" value="HhH-GPD_domain"/>
</dbReference>
<dbReference type="Gene3D" id="1.10.340.30">
    <property type="entry name" value="Hypothetical protein, domain 2"/>
    <property type="match status" value="1"/>
</dbReference>
<dbReference type="CDD" id="cd00056">
    <property type="entry name" value="ENDO3c"/>
    <property type="match status" value="1"/>
</dbReference>
<gene>
    <name evidence="6" type="ORF">MKP09_06670</name>
</gene>
<accession>A0ABS9SGV9</accession>